<feature type="region of interest" description="Disordered" evidence="7">
    <location>
        <begin position="1"/>
        <end position="42"/>
    </location>
</feature>
<feature type="compositionally biased region" description="Polar residues" evidence="7">
    <location>
        <begin position="19"/>
        <end position="31"/>
    </location>
</feature>
<sequence length="650" mass="73767">MIAMKRGQSRLANRVSPVASGQASPNATGQTRLARRDWPDATGPETRLALRRVWRDATGETRLARRDWRDATGETRLALRRDWRDATGETRLARRDWRDATGETRLARRDWPDATGETRLARRDWPDATGQTRLTPTPPTRRHHFTLVCNHGYRVTSIRRVNSAHQRKGTTLGSLAIECQPIVPLGKTKFNVKCSALETTPQCNGWAEGCTEHQWLGGFNAYVMDNLTNALLLDPICCESPEINIEQLSCATERLNLALMPFEHTITTDDFVYRGIHCWHQYDQAGAPVDLVWKMEICQFNANAIDSASSVPSPSSSHRSCPTFVFALITVLNLLLRHICAGDVLSAFCQGFPLYKDQQTSTPFFYLCDFIDVLYVLNSFYGYRLPILFGSVMYPVYSLLPNWMIDLAFFLTGYTLQANSLATAFILLNRLTAISVPLKHEKLWRKFLPLVAIIVFCMPICTNWVLFKSEGILQKENPNSTDQSLLLYEARDAPYMNYLNYMDAASSVIFMSVCILINIGAFVAYKWHKKKFINPDSSDQLERKLFIYALATFSGHALIACLFIGVYIATNSQNMPMAMAMYAHYPWVLDTGCVVISSWLLLWAGASFRQQLLKDYRIPRIRCETRANNRGDSFDVSNTNNCWANRVTNS</sequence>
<evidence type="ECO:0000256" key="3">
    <source>
        <dbReference type="ARBA" id="ARBA00022692"/>
    </source>
</evidence>
<feature type="transmembrane region" description="Helical" evidence="6">
    <location>
        <begin position="588"/>
        <end position="608"/>
    </location>
</feature>
<evidence type="ECO:0000256" key="1">
    <source>
        <dbReference type="ARBA" id="ARBA00004141"/>
    </source>
</evidence>
<keyword evidence="8" id="KW-1185">Reference proteome</keyword>
<dbReference type="InterPro" id="IPR000609">
    <property type="entry name" value="7TM_GPCR_serpentine_rcpt_Srg"/>
</dbReference>
<evidence type="ECO:0000256" key="2">
    <source>
        <dbReference type="ARBA" id="ARBA00005692"/>
    </source>
</evidence>
<dbReference type="PANTHER" id="PTHR31552:SF8">
    <property type="entry name" value="SERPENTINE RECEPTOR CLASS GAMMA"/>
    <property type="match status" value="1"/>
</dbReference>
<dbReference type="Pfam" id="PF02118">
    <property type="entry name" value="Srg"/>
    <property type="match status" value="1"/>
</dbReference>
<evidence type="ECO:0000256" key="4">
    <source>
        <dbReference type="ARBA" id="ARBA00022989"/>
    </source>
</evidence>
<keyword evidence="5 6" id="KW-0472">Membrane</keyword>
<keyword evidence="4 6" id="KW-1133">Transmembrane helix</keyword>
<dbReference type="AlphaFoldDB" id="A0A914I0J3"/>
<dbReference type="PANTHER" id="PTHR31552">
    <property type="entry name" value="SERPENTINE RECEPTOR CLASS GAMMA"/>
    <property type="match status" value="1"/>
</dbReference>
<protein>
    <recommendedName>
        <fullName evidence="6">Serpentine receptor class gamma</fullName>
    </recommendedName>
</protein>
<dbReference type="GO" id="GO:0004888">
    <property type="term" value="F:transmembrane signaling receptor activity"/>
    <property type="evidence" value="ECO:0007669"/>
    <property type="project" value="InterPro"/>
</dbReference>
<evidence type="ECO:0000256" key="5">
    <source>
        <dbReference type="ARBA" id="ARBA00023136"/>
    </source>
</evidence>
<feature type="transmembrane region" description="Helical" evidence="6">
    <location>
        <begin position="403"/>
        <end position="427"/>
    </location>
</feature>
<keyword evidence="3 6" id="KW-0812">Transmembrane</keyword>
<evidence type="ECO:0000313" key="8">
    <source>
        <dbReference type="Proteomes" id="UP000887572"/>
    </source>
</evidence>
<evidence type="ECO:0000313" key="9">
    <source>
        <dbReference type="WBParaSite" id="Gr19_v10_g6188.t1"/>
    </source>
</evidence>
<accession>A0A914I0J3</accession>
<comment type="caution">
    <text evidence="6">Lacks conserved residue(s) required for the propagation of feature annotation.</text>
</comment>
<dbReference type="Proteomes" id="UP000887572">
    <property type="component" value="Unplaced"/>
</dbReference>
<feature type="transmembrane region" description="Helical" evidence="6">
    <location>
        <begin position="504"/>
        <end position="525"/>
    </location>
</feature>
<reference evidence="9" key="1">
    <citation type="submission" date="2022-11" db="UniProtKB">
        <authorList>
            <consortium name="WormBaseParasite"/>
        </authorList>
    </citation>
    <scope>IDENTIFICATION</scope>
</reference>
<dbReference type="GO" id="GO:0016020">
    <property type="term" value="C:membrane"/>
    <property type="evidence" value="ECO:0007669"/>
    <property type="project" value="UniProtKB-SubCell"/>
</dbReference>
<feature type="transmembrane region" description="Helical" evidence="6">
    <location>
        <begin position="545"/>
        <end position="568"/>
    </location>
</feature>
<dbReference type="GO" id="GO:0007606">
    <property type="term" value="P:sensory perception of chemical stimulus"/>
    <property type="evidence" value="ECO:0007669"/>
    <property type="project" value="UniProtKB-UniRule"/>
</dbReference>
<evidence type="ECO:0000256" key="7">
    <source>
        <dbReference type="SAM" id="MobiDB-lite"/>
    </source>
</evidence>
<evidence type="ECO:0000256" key="6">
    <source>
        <dbReference type="RuleBase" id="RU280813"/>
    </source>
</evidence>
<comment type="similarity">
    <text evidence="2 6">Belongs to the nematode receptor-like protein srg family.</text>
</comment>
<feature type="transmembrane region" description="Helical" evidence="6">
    <location>
        <begin position="447"/>
        <end position="467"/>
    </location>
</feature>
<name>A0A914I0J3_GLORO</name>
<proteinExistence type="inferred from homology"/>
<comment type="subcellular location">
    <subcellularLocation>
        <location evidence="1">Membrane</location>
        <topology evidence="1">Multi-pass membrane protein</topology>
    </subcellularLocation>
</comment>
<organism evidence="8 9">
    <name type="scientific">Globodera rostochiensis</name>
    <name type="common">Golden nematode worm</name>
    <name type="synonym">Heterodera rostochiensis</name>
    <dbReference type="NCBI Taxonomy" id="31243"/>
    <lineage>
        <taxon>Eukaryota</taxon>
        <taxon>Metazoa</taxon>
        <taxon>Ecdysozoa</taxon>
        <taxon>Nematoda</taxon>
        <taxon>Chromadorea</taxon>
        <taxon>Rhabditida</taxon>
        <taxon>Tylenchina</taxon>
        <taxon>Tylenchomorpha</taxon>
        <taxon>Tylenchoidea</taxon>
        <taxon>Heteroderidae</taxon>
        <taxon>Heteroderinae</taxon>
        <taxon>Globodera</taxon>
    </lineage>
</organism>
<dbReference type="WBParaSite" id="Gr19_v10_g6188.t1">
    <property type="protein sequence ID" value="Gr19_v10_g6188.t1"/>
    <property type="gene ID" value="Gr19_v10_g6188"/>
</dbReference>